<proteinExistence type="predicted"/>
<comment type="caution">
    <text evidence="1">The sequence shown here is derived from an EMBL/GenBank/DDBJ whole genome shotgun (WGS) entry which is preliminary data.</text>
</comment>
<dbReference type="Proteomes" id="UP001153678">
    <property type="component" value="Unassembled WGS sequence"/>
</dbReference>
<name>A0A9W4WL53_9GLOM</name>
<keyword evidence="2" id="KW-1185">Reference proteome</keyword>
<accession>A0A9W4WL53</accession>
<organism evidence="1 2">
    <name type="scientific">Funneliformis geosporum</name>
    <dbReference type="NCBI Taxonomy" id="1117311"/>
    <lineage>
        <taxon>Eukaryota</taxon>
        <taxon>Fungi</taxon>
        <taxon>Fungi incertae sedis</taxon>
        <taxon>Mucoromycota</taxon>
        <taxon>Glomeromycotina</taxon>
        <taxon>Glomeromycetes</taxon>
        <taxon>Glomerales</taxon>
        <taxon>Glomeraceae</taxon>
        <taxon>Funneliformis</taxon>
    </lineage>
</organism>
<reference evidence="1" key="1">
    <citation type="submission" date="2022-08" db="EMBL/GenBank/DDBJ databases">
        <authorList>
            <person name="Kallberg Y."/>
            <person name="Tangrot J."/>
            <person name="Rosling A."/>
        </authorList>
    </citation>
    <scope>NUCLEOTIDE SEQUENCE</scope>
    <source>
        <strain evidence="1">Wild A</strain>
    </source>
</reference>
<protein>
    <submittedName>
        <fullName evidence="1">13078_t:CDS:1</fullName>
    </submittedName>
</protein>
<evidence type="ECO:0000313" key="2">
    <source>
        <dbReference type="Proteomes" id="UP001153678"/>
    </source>
</evidence>
<dbReference type="EMBL" id="CAMKVN010000615">
    <property type="protein sequence ID" value="CAI2169714.1"/>
    <property type="molecule type" value="Genomic_DNA"/>
</dbReference>
<dbReference type="AlphaFoldDB" id="A0A9W4WL53"/>
<gene>
    <name evidence="1" type="ORF">FWILDA_LOCUS4219</name>
</gene>
<sequence length="63" mass="7342">MVYEWKDRPRACGNNSSFYSIILPVQTRFYSSNSRELKGIDMCGNNLKDHQTIQSRKEIVDSN</sequence>
<evidence type="ECO:0000313" key="1">
    <source>
        <dbReference type="EMBL" id="CAI2169714.1"/>
    </source>
</evidence>